<gene>
    <name evidence="2" type="ORF">C0Q70_14982</name>
</gene>
<dbReference type="Proteomes" id="UP000245119">
    <property type="component" value="Linkage Group LG9"/>
</dbReference>
<organism evidence="2 3">
    <name type="scientific">Pomacea canaliculata</name>
    <name type="common">Golden apple snail</name>
    <dbReference type="NCBI Taxonomy" id="400727"/>
    <lineage>
        <taxon>Eukaryota</taxon>
        <taxon>Metazoa</taxon>
        <taxon>Spiralia</taxon>
        <taxon>Lophotrochozoa</taxon>
        <taxon>Mollusca</taxon>
        <taxon>Gastropoda</taxon>
        <taxon>Caenogastropoda</taxon>
        <taxon>Architaenioglossa</taxon>
        <taxon>Ampullarioidea</taxon>
        <taxon>Ampullariidae</taxon>
        <taxon>Pomacea</taxon>
    </lineage>
</organism>
<reference evidence="2 3" key="1">
    <citation type="submission" date="2018-04" db="EMBL/GenBank/DDBJ databases">
        <title>The genome of golden apple snail Pomacea canaliculata provides insight into stress tolerance and invasive adaptation.</title>
        <authorList>
            <person name="Liu C."/>
            <person name="Liu B."/>
            <person name="Ren Y."/>
            <person name="Zhang Y."/>
            <person name="Wang H."/>
            <person name="Li S."/>
            <person name="Jiang F."/>
            <person name="Yin L."/>
            <person name="Zhang G."/>
            <person name="Qian W."/>
            <person name="Fan W."/>
        </authorList>
    </citation>
    <scope>NUCLEOTIDE SEQUENCE [LARGE SCALE GENOMIC DNA]</scope>
    <source>
        <strain evidence="2">SZHN2017</strain>
        <tissue evidence="2">Muscle</tissue>
    </source>
</reference>
<sequence>MVAGWAGDWMSSTNFCSIVERVGHHATRHCLRHTRVLEQSNPLMKAGHKGRVAFTGKQGPQLPSWTVGDDRGRAHVTSFESLLEKERFTPLTHFCQGHTVTARQAFLLPCDVTHGLTSRSGSIRRGRKSPKWRFPPLTSPRDHIPKI</sequence>
<dbReference type="EMBL" id="PZQS01000009">
    <property type="protein sequence ID" value="PVD24499.1"/>
    <property type="molecule type" value="Genomic_DNA"/>
</dbReference>
<evidence type="ECO:0000313" key="3">
    <source>
        <dbReference type="Proteomes" id="UP000245119"/>
    </source>
</evidence>
<protein>
    <submittedName>
        <fullName evidence="2">Uncharacterized protein</fullName>
    </submittedName>
</protein>
<name>A0A2T7NTK4_POMCA</name>
<accession>A0A2T7NTK4</accession>
<keyword evidence="3" id="KW-1185">Reference proteome</keyword>
<evidence type="ECO:0000313" key="2">
    <source>
        <dbReference type="EMBL" id="PVD24499.1"/>
    </source>
</evidence>
<comment type="caution">
    <text evidence="2">The sequence shown here is derived from an EMBL/GenBank/DDBJ whole genome shotgun (WGS) entry which is preliminary data.</text>
</comment>
<dbReference type="AlphaFoldDB" id="A0A2T7NTK4"/>
<evidence type="ECO:0000256" key="1">
    <source>
        <dbReference type="SAM" id="MobiDB-lite"/>
    </source>
</evidence>
<proteinExistence type="predicted"/>
<feature type="compositionally biased region" description="Basic residues" evidence="1">
    <location>
        <begin position="122"/>
        <end position="131"/>
    </location>
</feature>
<feature type="region of interest" description="Disordered" evidence="1">
    <location>
        <begin position="117"/>
        <end position="147"/>
    </location>
</feature>